<keyword evidence="6" id="KW-1185">Reference proteome</keyword>
<dbReference type="PANTHER" id="PTHR31121">
    <property type="entry name" value="ALPHA-1,2 MANNOSYLTRANSFERASE KTR1"/>
    <property type="match status" value="1"/>
</dbReference>
<dbReference type="FunFam" id="3.90.550.10:FF:000051">
    <property type="entry name" value="Alpha-1,2-mannosyltransferase (Ktr4)"/>
    <property type="match status" value="1"/>
</dbReference>
<gene>
    <name evidence="5" type="ORF">CPB84DRAFT_1687082</name>
</gene>
<keyword evidence="4" id="KW-1133">Transmembrane helix</keyword>
<evidence type="ECO:0000256" key="1">
    <source>
        <dbReference type="ARBA" id="ARBA00007677"/>
    </source>
</evidence>
<dbReference type="GO" id="GO:0000032">
    <property type="term" value="P:cell wall mannoprotein biosynthetic process"/>
    <property type="evidence" value="ECO:0007669"/>
    <property type="project" value="TreeGrafter"/>
</dbReference>
<keyword evidence="2" id="KW-0808">Transferase</keyword>
<dbReference type="EMBL" id="JADNYJ010000129">
    <property type="protein sequence ID" value="KAF8881700.1"/>
    <property type="molecule type" value="Genomic_DNA"/>
</dbReference>
<proteinExistence type="inferred from homology"/>
<organism evidence="5 6">
    <name type="scientific">Gymnopilus junonius</name>
    <name type="common">Spectacular rustgill mushroom</name>
    <name type="synonym">Gymnopilus spectabilis subsp. junonius</name>
    <dbReference type="NCBI Taxonomy" id="109634"/>
    <lineage>
        <taxon>Eukaryota</taxon>
        <taxon>Fungi</taxon>
        <taxon>Dikarya</taxon>
        <taxon>Basidiomycota</taxon>
        <taxon>Agaricomycotina</taxon>
        <taxon>Agaricomycetes</taxon>
        <taxon>Agaricomycetidae</taxon>
        <taxon>Agaricales</taxon>
        <taxon>Agaricineae</taxon>
        <taxon>Hymenogastraceae</taxon>
        <taxon>Gymnopilus</taxon>
    </lineage>
</organism>
<dbReference type="InterPro" id="IPR029044">
    <property type="entry name" value="Nucleotide-diphossugar_trans"/>
</dbReference>
<evidence type="ECO:0000256" key="3">
    <source>
        <dbReference type="PIRSR" id="PIRSR018153-1"/>
    </source>
</evidence>
<keyword evidence="4" id="KW-0812">Transmembrane</keyword>
<dbReference type="Gene3D" id="3.90.550.10">
    <property type="entry name" value="Spore Coat Polysaccharide Biosynthesis Protein SpsA, Chain A"/>
    <property type="match status" value="1"/>
</dbReference>
<reference evidence="5" key="1">
    <citation type="submission" date="2020-11" db="EMBL/GenBank/DDBJ databases">
        <authorList>
            <consortium name="DOE Joint Genome Institute"/>
            <person name="Ahrendt S."/>
            <person name="Riley R."/>
            <person name="Andreopoulos W."/>
            <person name="LaButti K."/>
            <person name="Pangilinan J."/>
            <person name="Ruiz-duenas F.J."/>
            <person name="Barrasa J.M."/>
            <person name="Sanchez-Garcia M."/>
            <person name="Camarero S."/>
            <person name="Miyauchi S."/>
            <person name="Serrano A."/>
            <person name="Linde D."/>
            <person name="Babiker R."/>
            <person name="Drula E."/>
            <person name="Ayuso-Fernandez I."/>
            <person name="Pacheco R."/>
            <person name="Padilla G."/>
            <person name="Ferreira P."/>
            <person name="Barriuso J."/>
            <person name="Kellner H."/>
            <person name="Castanera R."/>
            <person name="Alfaro M."/>
            <person name="Ramirez L."/>
            <person name="Pisabarro A.G."/>
            <person name="Kuo A."/>
            <person name="Tritt A."/>
            <person name="Lipzen A."/>
            <person name="He G."/>
            <person name="Yan M."/>
            <person name="Ng V."/>
            <person name="Cullen D."/>
            <person name="Martin F."/>
            <person name="Rosso M.-N."/>
            <person name="Henrissat B."/>
            <person name="Hibbett D."/>
            <person name="Martinez A.T."/>
            <person name="Grigoriev I.V."/>
        </authorList>
    </citation>
    <scope>NUCLEOTIDE SEQUENCE</scope>
    <source>
        <strain evidence="5">AH 44721</strain>
    </source>
</reference>
<name>A0A9P5TIW6_GYMJU</name>
<dbReference type="GO" id="GO:0000026">
    <property type="term" value="F:alpha-1,2-mannosyltransferase activity"/>
    <property type="evidence" value="ECO:0007669"/>
    <property type="project" value="TreeGrafter"/>
</dbReference>
<feature type="transmembrane region" description="Helical" evidence="4">
    <location>
        <begin position="7"/>
        <end position="26"/>
    </location>
</feature>
<dbReference type="GO" id="GO:0006487">
    <property type="term" value="P:protein N-linked glycosylation"/>
    <property type="evidence" value="ECO:0007669"/>
    <property type="project" value="TreeGrafter"/>
</dbReference>
<dbReference type="GO" id="GO:0005794">
    <property type="term" value="C:Golgi apparatus"/>
    <property type="evidence" value="ECO:0007669"/>
    <property type="project" value="TreeGrafter"/>
</dbReference>
<keyword evidence="4" id="KW-0472">Membrane</keyword>
<dbReference type="GO" id="GO:0016020">
    <property type="term" value="C:membrane"/>
    <property type="evidence" value="ECO:0007669"/>
    <property type="project" value="InterPro"/>
</dbReference>
<feature type="active site" description="Nucleophile" evidence="3">
    <location>
        <position position="286"/>
    </location>
</feature>
<dbReference type="AlphaFoldDB" id="A0A9P5TIW6"/>
<dbReference type="PANTHER" id="PTHR31121:SF6">
    <property type="entry name" value="ALPHA-1,2 MANNOSYLTRANSFERASE KTR1"/>
    <property type="match status" value="1"/>
</dbReference>
<evidence type="ECO:0000313" key="6">
    <source>
        <dbReference type="Proteomes" id="UP000724874"/>
    </source>
</evidence>
<evidence type="ECO:0000313" key="5">
    <source>
        <dbReference type="EMBL" id="KAF8881700.1"/>
    </source>
</evidence>
<evidence type="ECO:0000256" key="4">
    <source>
        <dbReference type="SAM" id="Phobius"/>
    </source>
</evidence>
<comment type="similarity">
    <text evidence="1">Belongs to the glycosyltransferase 15 family.</text>
</comment>
<dbReference type="PIRSF" id="PIRSF018153">
    <property type="entry name" value="Glyco_trans_15"/>
    <property type="match status" value="1"/>
</dbReference>
<comment type="caution">
    <text evidence="5">The sequence shown here is derived from an EMBL/GenBank/DDBJ whole genome shotgun (WGS) entry which is preliminary data.</text>
</comment>
<dbReference type="Pfam" id="PF01793">
    <property type="entry name" value="Glyco_transf_15"/>
    <property type="match status" value="1"/>
</dbReference>
<dbReference type="InterPro" id="IPR002685">
    <property type="entry name" value="Glyco_trans_15"/>
</dbReference>
<protein>
    <submittedName>
        <fullName evidence="5">Glycosyltransferase family 15 protein</fullName>
    </submittedName>
</protein>
<accession>A0A9P5TIW6</accession>
<sequence>MSLPVRYIIIVLFLIISIHYIVSFTHEPYGRATSLSNIKSKILPSKFGTPASDTLENFRPHSPTADDLAELAAGRRANASFVILARNSDLSGTVRSIREIEDRFNRRYNYPYVLLNEVPFTEDFMSRISVLTSAKVEFGLIPKEHWYQPDSIDEDKARAGREKMEHDNIIYGGSVSYRNMCRFNSGFFFRHPLMEKYRWYWRIEPDVHFHCDIQYDPFVYMEDHNKVYSFTITMYEYEATIPTLWGHVMDFARQHPEFIAKDNSLNFMSPDGGNKYNLCHFWSNFEIADMEFWRGPAYTAFFNYLDEQGGFYYERWGDAPVHSIAAALFASKDQIHFFDDIGYEHNPYTHCPKGKGLWAKGKCTCDPLKSFDYDGYSCMSKWDRFVETGAGQH</sequence>
<dbReference type="OrthoDB" id="439943at2759"/>
<dbReference type="Proteomes" id="UP000724874">
    <property type="component" value="Unassembled WGS sequence"/>
</dbReference>
<dbReference type="SUPFAM" id="SSF53448">
    <property type="entry name" value="Nucleotide-diphospho-sugar transferases"/>
    <property type="match status" value="1"/>
</dbReference>
<evidence type="ECO:0000256" key="2">
    <source>
        <dbReference type="ARBA" id="ARBA00022679"/>
    </source>
</evidence>